<evidence type="ECO:0000313" key="8">
    <source>
        <dbReference type="EMBL" id="KAK3314387.1"/>
    </source>
</evidence>
<keyword evidence="4" id="KW-1015">Disulfide bond</keyword>
<feature type="signal peptide" evidence="6">
    <location>
        <begin position="1"/>
        <end position="21"/>
    </location>
</feature>
<evidence type="ECO:0000256" key="1">
    <source>
        <dbReference type="ARBA" id="ARBA00004613"/>
    </source>
</evidence>
<name>A0AAE0M0B6_9PEZI</name>
<protein>
    <recommendedName>
        <fullName evidence="7">AA1-like domain-containing protein</fullName>
    </recommendedName>
</protein>
<evidence type="ECO:0000256" key="4">
    <source>
        <dbReference type="ARBA" id="ARBA00023157"/>
    </source>
</evidence>
<dbReference type="InterPro" id="IPR032382">
    <property type="entry name" value="AltA1"/>
</dbReference>
<feature type="chain" id="PRO_5042061181" description="AA1-like domain-containing protein" evidence="6">
    <location>
        <begin position="22"/>
        <end position="205"/>
    </location>
</feature>
<evidence type="ECO:0000256" key="5">
    <source>
        <dbReference type="PROSITE-ProRule" id="PRU01243"/>
    </source>
</evidence>
<dbReference type="Gene3D" id="2.40.350.20">
    <property type="match status" value="1"/>
</dbReference>
<reference evidence="8" key="1">
    <citation type="journal article" date="2023" name="Mol. Phylogenet. Evol.">
        <title>Genome-scale phylogeny and comparative genomics of the fungal order Sordariales.</title>
        <authorList>
            <person name="Hensen N."/>
            <person name="Bonometti L."/>
            <person name="Westerberg I."/>
            <person name="Brannstrom I.O."/>
            <person name="Guillou S."/>
            <person name="Cros-Aarteil S."/>
            <person name="Calhoun S."/>
            <person name="Haridas S."/>
            <person name="Kuo A."/>
            <person name="Mondo S."/>
            <person name="Pangilinan J."/>
            <person name="Riley R."/>
            <person name="LaButti K."/>
            <person name="Andreopoulos B."/>
            <person name="Lipzen A."/>
            <person name="Chen C."/>
            <person name="Yan M."/>
            <person name="Daum C."/>
            <person name="Ng V."/>
            <person name="Clum A."/>
            <person name="Steindorff A."/>
            <person name="Ohm R.A."/>
            <person name="Martin F."/>
            <person name="Silar P."/>
            <person name="Natvig D.O."/>
            <person name="Lalanne C."/>
            <person name="Gautier V."/>
            <person name="Ament-Velasquez S.L."/>
            <person name="Kruys A."/>
            <person name="Hutchinson M.I."/>
            <person name="Powell A.J."/>
            <person name="Barry K."/>
            <person name="Miller A.N."/>
            <person name="Grigoriev I.V."/>
            <person name="Debuchy R."/>
            <person name="Gladieux P."/>
            <person name="Hiltunen Thoren M."/>
            <person name="Johannesson H."/>
        </authorList>
    </citation>
    <scope>NUCLEOTIDE SEQUENCE</scope>
    <source>
        <strain evidence="8">CBS 118394</strain>
    </source>
</reference>
<evidence type="ECO:0000313" key="9">
    <source>
        <dbReference type="Proteomes" id="UP001283341"/>
    </source>
</evidence>
<accession>A0AAE0M0B6</accession>
<evidence type="ECO:0000256" key="6">
    <source>
        <dbReference type="SAM" id="SignalP"/>
    </source>
</evidence>
<dbReference type="AlphaFoldDB" id="A0AAE0M0B6"/>
<feature type="domain" description="AA1-like" evidence="7">
    <location>
        <begin position="34"/>
        <end position="178"/>
    </location>
</feature>
<evidence type="ECO:0000259" key="7">
    <source>
        <dbReference type="PROSITE" id="PS51895"/>
    </source>
</evidence>
<gene>
    <name evidence="8" type="ORF">B0H66DRAFT_643760</name>
</gene>
<comment type="caution">
    <text evidence="8">The sequence shown here is derived from an EMBL/GenBank/DDBJ whole genome shotgun (WGS) entry which is preliminary data.</text>
</comment>
<dbReference type="Proteomes" id="UP001283341">
    <property type="component" value="Unassembled WGS sequence"/>
</dbReference>
<evidence type="ECO:0000256" key="2">
    <source>
        <dbReference type="ARBA" id="ARBA00022525"/>
    </source>
</evidence>
<dbReference type="EMBL" id="JAUEDM010000007">
    <property type="protein sequence ID" value="KAK3314387.1"/>
    <property type="molecule type" value="Genomic_DNA"/>
</dbReference>
<keyword evidence="2" id="KW-0964">Secreted</keyword>
<sequence length="205" mass="21258">MISLNTLLVLVSLVLATAGSAIPTSTLSQRQPESEEIVTSVSTLLISKAAADGTFAAAVSFNISSPGGKPAPLACRAQLPTVWGNKHLMDCNGQTPYQVSLSRSPEKGSEFNVHIYHKRAEQAEAHFGCSYGFVADASEVPASCSGGGSGATGTEEGSTEAKRACTNKRALDSPIELRTTTEATTDGKKGCCPACPGLPVDDPNW</sequence>
<reference evidence="8" key="2">
    <citation type="submission" date="2023-06" db="EMBL/GenBank/DDBJ databases">
        <authorList>
            <consortium name="Lawrence Berkeley National Laboratory"/>
            <person name="Haridas S."/>
            <person name="Hensen N."/>
            <person name="Bonometti L."/>
            <person name="Westerberg I."/>
            <person name="Brannstrom I.O."/>
            <person name="Guillou S."/>
            <person name="Cros-Aarteil S."/>
            <person name="Calhoun S."/>
            <person name="Kuo A."/>
            <person name="Mondo S."/>
            <person name="Pangilinan J."/>
            <person name="Riley R."/>
            <person name="Labutti K."/>
            <person name="Andreopoulos B."/>
            <person name="Lipzen A."/>
            <person name="Chen C."/>
            <person name="Yanf M."/>
            <person name="Daum C."/>
            <person name="Ng V."/>
            <person name="Clum A."/>
            <person name="Steindorff A."/>
            <person name="Ohm R."/>
            <person name="Martin F."/>
            <person name="Silar P."/>
            <person name="Natvig D."/>
            <person name="Lalanne C."/>
            <person name="Gautier V."/>
            <person name="Ament-Velasquez S.L."/>
            <person name="Kruys A."/>
            <person name="Hutchinson M.I."/>
            <person name="Powell A.J."/>
            <person name="Barry K."/>
            <person name="Miller A.N."/>
            <person name="Grigoriev I.V."/>
            <person name="Debuchy R."/>
            <person name="Gladieux P."/>
            <person name="Thoren M.H."/>
            <person name="Johannesson H."/>
        </authorList>
    </citation>
    <scope>NUCLEOTIDE SEQUENCE</scope>
    <source>
        <strain evidence="8">CBS 118394</strain>
    </source>
</reference>
<comment type="subcellular location">
    <subcellularLocation>
        <location evidence="1">Secreted</location>
    </subcellularLocation>
</comment>
<proteinExistence type="predicted"/>
<keyword evidence="9" id="KW-1185">Reference proteome</keyword>
<dbReference type="PROSITE" id="PS51895">
    <property type="entry name" value="AA1"/>
    <property type="match status" value="1"/>
</dbReference>
<dbReference type="GO" id="GO:0005576">
    <property type="term" value="C:extracellular region"/>
    <property type="evidence" value="ECO:0007669"/>
    <property type="project" value="UniProtKB-SubCell"/>
</dbReference>
<evidence type="ECO:0000256" key="3">
    <source>
        <dbReference type="ARBA" id="ARBA00022729"/>
    </source>
</evidence>
<comment type="caution">
    <text evidence="5">Lacks conserved residue(s) required for the propagation of feature annotation.</text>
</comment>
<keyword evidence="3 6" id="KW-0732">Signal</keyword>
<organism evidence="8 9">
    <name type="scientific">Apodospora peruviana</name>
    <dbReference type="NCBI Taxonomy" id="516989"/>
    <lineage>
        <taxon>Eukaryota</taxon>
        <taxon>Fungi</taxon>
        <taxon>Dikarya</taxon>
        <taxon>Ascomycota</taxon>
        <taxon>Pezizomycotina</taxon>
        <taxon>Sordariomycetes</taxon>
        <taxon>Sordariomycetidae</taxon>
        <taxon>Sordariales</taxon>
        <taxon>Lasiosphaeriaceae</taxon>
        <taxon>Apodospora</taxon>
    </lineage>
</organism>